<organism evidence="2 3">
    <name type="scientific">Drosophila suzukii</name>
    <name type="common">Spotted-wing drosophila fruit fly</name>
    <dbReference type="NCBI Taxonomy" id="28584"/>
    <lineage>
        <taxon>Eukaryota</taxon>
        <taxon>Metazoa</taxon>
        <taxon>Ecdysozoa</taxon>
        <taxon>Arthropoda</taxon>
        <taxon>Hexapoda</taxon>
        <taxon>Insecta</taxon>
        <taxon>Pterygota</taxon>
        <taxon>Neoptera</taxon>
        <taxon>Endopterygota</taxon>
        <taxon>Diptera</taxon>
        <taxon>Brachycera</taxon>
        <taxon>Muscomorpha</taxon>
        <taxon>Ephydroidea</taxon>
        <taxon>Drosophilidae</taxon>
        <taxon>Drosophila</taxon>
        <taxon>Sophophora</taxon>
    </lineage>
</organism>
<reference evidence="3" key="1">
    <citation type="submission" date="2025-08" db="UniProtKB">
        <authorList>
            <consortium name="RefSeq"/>
        </authorList>
    </citation>
    <scope>IDENTIFICATION</scope>
</reference>
<dbReference type="Pfam" id="PF06382">
    <property type="entry name" value="Protamine_like"/>
    <property type="match status" value="1"/>
</dbReference>
<evidence type="ECO:0000313" key="3">
    <source>
        <dbReference type="RefSeq" id="XP_016924578.4"/>
    </source>
</evidence>
<dbReference type="InterPro" id="IPR024460">
    <property type="entry name" value="Protamine-like"/>
</dbReference>
<accession>A0AB39YZ53</accession>
<feature type="region of interest" description="Disordered" evidence="1">
    <location>
        <begin position="94"/>
        <end position="156"/>
    </location>
</feature>
<evidence type="ECO:0000313" key="2">
    <source>
        <dbReference type="Proteomes" id="UP001652628"/>
    </source>
</evidence>
<protein>
    <recommendedName>
        <fullName evidence="4">HMG box domain-containing protein</fullName>
    </recommendedName>
</protein>
<evidence type="ECO:0000256" key="1">
    <source>
        <dbReference type="SAM" id="MobiDB-lite"/>
    </source>
</evidence>
<proteinExistence type="predicted"/>
<feature type="compositionally biased region" description="Polar residues" evidence="1">
    <location>
        <begin position="142"/>
        <end position="156"/>
    </location>
</feature>
<dbReference type="Proteomes" id="UP001652628">
    <property type="component" value="Chromosome 3"/>
</dbReference>
<keyword evidence="2" id="KW-1185">Reference proteome</keyword>
<dbReference type="RefSeq" id="XP_016924578.4">
    <property type="nucleotide sequence ID" value="XM_017069089.4"/>
</dbReference>
<evidence type="ECO:0008006" key="4">
    <source>
        <dbReference type="Google" id="ProtNLM"/>
    </source>
</evidence>
<dbReference type="AlphaFoldDB" id="A0AB39YZ53"/>
<sequence>MKVKKYCMGSKAPVFVSHVAPYNFLREYRLLCEDTEIPAETLIGEAVQAWQALSEDERSLFEETKYLAARFCQSSESALKLTIDLLSAQQTTVRRVPSSQSDRSLHTISKKSKKIGGGNTLSNRKKIQQKMRAASKMDGSVSECSWSGASTSRKSS</sequence>
<name>A0AB39YZ53_DROSZ</name>
<gene>
    <name evidence="3" type="primary">LOC108005761</name>
</gene>
<dbReference type="GeneID" id="108005761"/>